<protein>
    <submittedName>
        <fullName evidence="1">Uncharacterized protein</fullName>
    </submittedName>
</protein>
<dbReference type="AlphaFoldDB" id="A0AB39SI91"/>
<reference evidence="1" key="1">
    <citation type="submission" date="2024-07" db="EMBL/GenBank/DDBJ databases">
        <authorList>
            <person name="Yu S.T."/>
        </authorList>
    </citation>
    <scope>NUCLEOTIDE SEQUENCE</scope>
    <source>
        <strain evidence="1">R35</strain>
    </source>
</reference>
<accession>A0AB39SI91</accession>
<name>A0AB39SI91_9ACTN</name>
<dbReference type="RefSeq" id="WP_369262166.1">
    <property type="nucleotide sequence ID" value="NZ_CP163440.1"/>
</dbReference>
<sequence>MELIKRAADVLWDVPDDARKEIILIISATAEAPFPPPGAKAAAFGNQCWVEYMARGNVIQVIDVGCLCLQSSAAALCSVQMRPHLVQRATGDAPVPPWRFRAAVRSQR</sequence>
<organism evidence="1">
    <name type="scientific">Streptomyces sp. R35</name>
    <dbReference type="NCBI Taxonomy" id="3238630"/>
    <lineage>
        <taxon>Bacteria</taxon>
        <taxon>Bacillati</taxon>
        <taxon>Actinomycetota</taxon>
        <taxon>Actinomycetes</taxon>
        <taxon>Kitasatosporales</taxon>
        <taxon>Streptomycetaceae</taxon>
        <taxon>Streptomyces</taxon>
    </lineage>
</organism>
<gene>
    <name evidence="1" type="ORF">AB5J50_33995</name>
</gene>
<evidence type="ECO:0000313" key="1">
    <source>
        <dbReference type="EMBL" id="XDQ65450.1"/>
    </source>
</evidence>
<dbReference type="EMBL" id="CP163440">
    <property type="protein sequence ID" value="XDQ65450.1"/>
    <property type="molecule type" value="Genomic_DNA"/>
</dbReference>
<proteinExistence type="predicted"/>